<dbReference type="PROSITE" id="PS00107">
    <property type="entry name" value="PROTEIN_KINASE_ATP"/>
    <property type="match status" value="1"/>
</dbReference>
<evidence type="ECO:0000256" key="10">
    <source>
        <dbReference type="SAM" id="SignalP"/>
    </source>
</evidence>
<dbReference type="GO" id="GO:0016020">
    <property type="term" value="C:membrane"/>
    <property type="evidence" value="ECO:0007669"/>
    <property type="project" value="UniProtKB-SubCell"/>
</dbReference>
<evidence type="ECO:0000313" key="13">
    <source>
        <dbReference type="Proteomes" id="UP001202328"/>
    </source>
</evidence>
<dbReference type="Gene3D" id="1.10.510.10">
    <property type="entry name" value="Transferase(Phosphotransferase) domain 1"/>
    <property type="match status" value="1"/>
</dbReference>
<feature type="signal peptide" evidence="10">
    <location>
        <begin position="1"/>
        <end position="22"/>
    </location>
</feature>
<dbReference type="InterPro" id="IPR017441">
    <property type="entry name" value="Protein_kinase_ATP_BS"/>
</dbReference>
<evidence type="ECO:0000256" key="1">
    <source>
        <dbReference type="ARBA" id="ARBA00004370"/>
    </source>
</evidence>
<organism evidence="12 13">
    <name type="scientific">Papaver atlanticum</name>
    <dbReference type="NCBI Taxonomy" id="357466"/>
    <lineage>
        <taxon>Eukaryota</taxon>
        <taxon>Viridiplantae</taxon>
        <taxon>Streptophyta</taxon>
        <taxon>Embryophyta</taxon>
        <taxon>Tracheophyta</taxon>
        <taxon>Spermatophyta</taxon>
        <taxon>Magnoliopsida</taxon>
        <taxon>Ranunculales</taxon>
        <taxon>Papaveraceae</taxon>
        <taxon>Papaveroideae</taxon>
        <taxon>Papaver</taxon>
    </lineage>
</organism>
<dbReference type="InterPro" id="IPR025875">
    <property type="entry name" value="Leu-rich_rpt_4"/>
</dbReference>
<keyword evidence="3 9" id="KW-0812">Transmembrane</keyword>
<evidence type="ECO:0000256" key="3">
    <source>
        <dbReference type="ARBA" id="ARBA00022692"/>
    </source>
</evidence>
<dbReference type="SUPFAM" id="SSF56112">
    <property type="entry name" value="Protein kinase-like (PK-like)"/>
    <property type="match status" value="1"/>
</dbReference>
<dbReference type="PANTHER" id="PTHR48010">
    <property type="entry name" value="OS05G0588300 PROTEIN"/>
    <property type="match status" value="1"/>
</dbReference>
<keyword evidence="5" id="KW-0677">Repeat</keyword>
<reference evidence="12" key="1">
    <citation type="submission" date="2022-04" db="EMBL/GenBank/DDBJ databases">
        <title>A functionally conserved STORR gene fusion in Papaver species that diverged 16.8 million years ago.</title>
        <authorList>
            <person name="Catania T."/>
        </authorList>
    </citation>
    <scope>NUCLEOTIDE SEQUENCE</scope>
    <source>
        <strain evidence="12">S-188037</strain>
    </source>
</reference>
<dbReference type="Pfam" id="PF00560">
    <property type="entry name" value="LRR_1"/>
    <property type="match status" value="1"/>
</dbReference>
<dbReference type="AlphaFoldDB" id="A0AAD4TC64"/>
<keyword evidence="4 10" id="KW-0732">Signal</keyword>
<evidence type="ECO:0000256" key="4">
    <source>
        <dbReference type="ARBA" id="ARBA00022729"/>
    </source>
</evidence>
<dbReference type="GO" id="GO:0004672">
    <property type="term" value="F:protein kinase activity"/>
    <property type="evidence" value="ECO:0007669"/>
    <property type="project" value="InterPro"/>
</dbReference>
<dbReference type="InterPro" id="IPR050994">
    <property type="entry name" value="At_inactive_RLKs"/>
</dbReference>
<name>A0AAD4TC64_9MAGN</name>
<keyword evidence="8" id="KW-0067">ATP-binding</keyword>
<keyword evidence="13" id="KW-1185">Reference proteome</keyword>
<dbReference type="Pfam" id="PF00069">
    <property type="entry name" value="Pkinase"/>
    <property type="match status" value="1"/>
</dbReference>
<dbReference type="Gene3D" id="3.80.10.10">
    <property type="entry name" value="Ribonuclease Inhibitor"/>
    <property type="match status" value="1"/>
</dbReference>
<dbReference type="InterPro" id="IPR032675">
    <property type="entry name" value="LRR_dom_sf"/>
</dbReference>
<dbReference type="Proteomes" id="UP001202328">
    <property type="component" value="Unassembled WGS sequence"/>
</dbReference>
<keyword evidence="8" id="KW-0547">Nucleotide-binding</keyword>
<evidence type="ECO:0000256" key="5">
    <source>
        <dbReference type="ARBA" id="ARBA00022737"/>
    </source>
</evidence>
<dbReference type="PROSITE" id="PS50011">
    <property type="entry name" value="PROTEIN_KINASE_DOM"/>
    <property type="match status" value="1"/>
</dbReference>
<evidence type="ECO:0000256" key="9">
    <source>
        <dbReference type="SAM" id="Phobius"/>
    </source>
</evidence>
<dbReference type="InterPro" id="IPR011009">
    <property type="entry name" value="Kinase-like_dom_sf"/>
</dbReference>
<keyword evidence="2" id="KW-0433">Leucine-rich repeat</keyword>
<evidence type="ECO:0000256" key="8">
    <source>
        <dbReference type="PROSITE-ProRule" id="PRU10141"/>
    </source>
</evidence>
<feature type="chain" id="PRO_5042233723" description="Protein kinase domain-containing protein" evidence="10">
    <location>
        <begin position="23"/>
        <end position="623"/>
    </location>
</feature>
<comment type="caution">
    <text evidence="12">The sequence shown here is derived from an EMBL/GenBank/DDBJ whole genome shotgun (WGS) entry which is preliminary data.</text>
</comment>
<keyword evidence="7 9" id="KW-0472">Membrane</keyword>
<dbReference type="PANTHER" id="PTHR48010:SF22">
    <property type="entry name" value="OS09G0376600 PROTEIN"/>
    <property type="match status" value="1"/>
</dbReference>
<evidence type="ECO:0000259" key="11">
    <source>
        <dbReference type="PROSITE" id="PS50011"/>
    </source>
</evidence>
<keyword evidence="6 9" id="KW-1133">Transmembrane helix</keyword>
<dbReference type="InterPro" id="IPR000719">
    <property type="entry name" value="Prot_kinase_dom"/>
</dbReference>
<comment type="subcellular location">
    <subcellularLocation>
        <location evidence="1">Membrane</location>
    </subcellularLocation>
</comment>
<dbReference type="InterPro" id="IPR001611">
    <property type="entry name" value="Leu-rich_rpt"/>
</dbReference>
<dbReference type="Pfam" id="PF12799">
    <property type="entry name" value="LRR_4"/>
    <property type="match status" value="1"/>
</dbReference>
<evidence type="ECO:0000256" key="7">
    <source>
        <dbReference type="ARBA" id="ARBA00023136"/>
    </source>
</evidence>
<gene>
    <name evidence="12" type="ORF">MKW98_017942</name>
</gene>
<dbReference type="InterPro" id="IPR013210">
    <property type="entry name" value="LRR_N_plant-typ"/>
</dbReference>
<sequence>MAQVSLWVFLFSLLLVFQMIRSEEDDVKLALIKFYNQLAGGSGNSNLGWDMNTDPCTNWTGVSCNSKLTAVKKIVLDNLLLPGTLDADSLCTADSLTVLSLNNNTITGDIPQGMGGCTQLTHIHLSGNKLSGNLPGSLSNLNNLKRFDISHNNVSGVLPDFSRISGLVSFLVQNNSLTGEIPQFDFMNLQGFNVSFNNFTGPIPDLKGRFSLDSVMGNPGLCGSPLSNKCPPTKKESKITVEKVLTYSGYMILGLVILIFIVFKLVSNKTPKNEKLHDVAKMESGIESSSKNQSKVTSSDYKSDAIRSEYSITSETGMVSSSLVVLTSPIVKGLKFEDLLKAPAELLGRGRHGSLYKVIFEDGMTLAVKRIKDWSISSEEFKSRMQRIDQAKHPNVMDLVAFYCSKQEKLVVYNYQHNGSLFKLLHENENVGRFDWGSRLSVSATIAETLAFMHEKLYADGIPHGNLKSSNIVFNKNMDPCISEYGLMIVEHQDYSSTSSVQSGSFKSTTQSKDGMNSTFEVDIYGYGVLLLELLTGKQVQNNGVDLARWVNSVVREEWTAEVFDKVLIREGASEERMLHLLQVALKCIDPAQESTRPTMKEVAEMMNIIKEDEEERSIDVYE</sequence>
<dbReference type="GO" id="GO:0005524">
    <property type="term" value="F:ATP binding"/>
    <property type="evidence" value="ECO:0007669"/>
    <property type="project" value="UniProtKB-UniRule"/>
</dbReference>
<accession>A0AAD4TC64</accession>
<evidence type="ECO:0000256" key="2">
    <source>
        <dbReference type="ARBA" id="ARBA00022614"/>
    </source>
</evidence>
<feature type="domain" description="Protein kinase" evidence="11">
    <location>
        <begin position="341"/>
        <end position="610"/>
    </location>
</feature>
<dbReference type="SUPFAM" id="SSF52058">
    <property type="entry name" value="L domain-like"/>
    <property type="match status" value="1"/>
</dbReference>
<proteinExistence type="predicted"/>
<feature type="transmembrane region" description="Helical" evidence="9">
    <location>
        <begin position="247"/>
        <end position="266"/>
    </location>
</feature>
<dbReference type="EMBL" id="JAJJMB010002020">
    <property type="protein sequence ID" value="KAI3954118.1"/>
    <property type="molecule type" value="Genomic_DNA"/>
</dbReference>
<protein>
    <recommendedName>
        <fullName evidence="11">Protein kinase domain-containing protein</fullName>
    </recommendedName>
</protein>
<dbReference type="Pfam" id="PF08263">
    <property type="entry name" value="LRRNT_2"/>
    <property type="match status" value="1"/>
</dbReference>
<evidence type="ECO:0000313" key="12">
    <source>
        <dbReference type="EMBL" id="KAI3954118.1"/>
    </source>
</evidence>
<evidence type="ECO:0000256" key="6">
    <source>
        <dbReference type="ARBA" id="ARBA00022989"/>
    </source>
</evidence>
<feature type="binding site" evidence="8">
    <location>
        <position position="369"/>
    </location>
    <ligand>
        <name>ATP</name>
        <dbReference type="ChEBI" id="CHEBI:30616"/>
    </ligand>
</feature>
<dbReference type="FunFam" id="3.80.10.10:FF:000400">
    <property type="entry name" value="Nuclear pore complex protein NUP107"/>
    <property type="match status" value="1"/>
</dbReference>
<dbReference type="Gene3D" id="3.30.200.20">
    <property type="entry name" value="Phosphorylase Kinase, domain 1"/>
    <property type="match status" value="1"/>
</dbReference>